<keyword evidence="2" id="KW-1185">Reference proteome</keyword>
<evidence type="ECO:0000313" key="1">
    <source>
        <dbReference type="EMBL" id="MDR6239758.1"/>
    </source>
</evidence>
<evidence type="ECO:0000313" key="2">
    <source>
        <dbReference type="Proteomes" id="UP001185092"/>
    </source>
</evidence>
<proteinExistence type="predicted"/>
<accession>A0AAE4BTE6</accession>
<dbReference type="EMBL" id="JAVDQD010000003">
    <property type="protein sequence ID" value="MDR6239758.1"/>
    <property type="molecule type" value="Genomic_DNA"/>
</dbReference>
<dbReference type="Proteomes" id="UP001185092">
    <property type="component" value="Unassembled WGS sequence"/>
</dbReference>
<organism evidence="1 2">
    <name type="scientific">Aureibacter tunicatorum</name>
    <dbReference type="NCBI Taxonomy" id="866807"/>
    <lineage>
        <taxon>Bacteria</taxon>
        <taxon>Pseudomonadati</taxon>
        <taxon>Bacteroidota</taxon>
        <taxon>Cytophagia</taxon>
        <taxon>Cytophagales</taxon>
        <taxon>Persicobacteraceae</taxon>
        <taxon>Aureibacter</taxon>
    </lineage>
</organism>
<reference evidence="1" key="1">
    <citation type="submission" date="2023-07" db="EMBL/GenBank/DDBJ databases">
        <title>Genomic Encyclopedia of Type Strains, Phase IV (KMG-IV): sequencing the most valuable type-strain genomes for metagenomic binning, comparative biology and taxonomic classification.</title>
        <authorList>
            <person name="Goeker M."/>
        </authorList>
    </citation>
    <scope>NUCLEOTIDE SEQUENCE</scope>
    <source>
        <strain evidence="1">DSM 26174</strain>
    </source>
</reference>
<sequence>MIQIAQTYRTQLPAGHPSPVERIALSARALPIVRISRAG</sequence>
<protein>
    <submittedName>
        <fullName evidence="1">Uncharacterized protein</fullName>
    </submittedName>
</protein>
<dbReference type="AlphaFoldDB" id="A0AAE4BTE6"/>
<gene>
    <name evidence="1" type="ORF">HNQ88_002806</name>
</gene>
<comment type="caution">
    <text evidence="1">The sequence shown here is derived from an EMBL/GenBank/DDBJ whole genome shotgun (WGS) entry which is preliminary data.</text>
</comment>
<name>A0AAE4BTE6_9BACT</name>